<name>A0A9D1UC55_9FIRM</name>
<reference evidence="2" key="1">
    <citation type="journal article" date="2021" name="PeerJ">
        <title>Extensive microbial diversity within the chicken gut microbiome revealed by metagenomics and culture.</title>
        <authorList>
            <person name="Gilroy R."/>
            <person name="Ravi A."/>
            <person name="Getino M."/>
            <person name="Pursley I."/>
            <person name="Horton D.L."/>
            <person name="Alikhan N.F."/>
            <person name="Baker D."/>
            <person name="Gharbi K."/>
            <person name="Hall N."/>
            <person name="Watson M."/>
            <person name="Adriaenssens E.M."/>
            <person name="Foster-Nyarko E."/>
            <person name="Jarju S."/>
            <person name="Secka A."/>
            <person name="Antonio M."/>
            <person name="Oren A."/>
            <person name="Chaudhuri R.R."/>
            <person name="La Ragione R."/>
            <person name="Hildebrand F."/>
            <person name="Pallen M.J."/>
        </authorList>
    </citation>
    <scope>NUCLEOTIDE SEQUENCE</scope>
    <source>
        <strain evidence="2">CHK195-6426</strain>
    </source>
</reference>
<dbReference type="Pfam" id="PF21757">
    <property type="entry name" value="DUF6870"/>
    <property type="match status" value="1"/>
</dbReference>
<sequence>MDFSIEELKRMQSMNIMDLKREELISAEEIVIDTERCVESRIQSYMEQTGNPFAQNVGEYILQLGFMEGTNDTIDDRMILLTKRKTQITV</sequence>
<evidence type="ECO:0000313" key="2">
    <source>
        <dbReference type="EMBL" id="HIW82407.1"/>
    </source>
</evidence>
<gene>
    <name evidence="2" type="ORF">H9742_12965</name>
</gene>
<dbReference type="AlphaFoldDB" id="A0A9D1UC55"/>
<dbReference type="InterPro" id="IPR049222">
    <property type="entry name" value="DUF6870"/>
</dbReference>
<protein>
    <recommendedName>
        <fullName evidence="1">DUF6870 domain-containing protein</fullName>
    </recommendedName>
</protein>
<evidence type="ECO:0000259" key="1">
    <source>
        <dbReference type="Pfam" id="PF21757"/>
    </source>
</evidence>
<accession>A0A9D1UC55</accession>
<dbReference type="EMBL" id="DXGH01000072">
    <property type="protein sequence ID" value="HIW82407.1"/>
    <property type="molecule type" value="Genomic_DNA"/>
</dbReference>
<comment type="caution">
    <text evidence="2">The sequence shown here is derived from an EMBL/GenBank/DDBJ whole genome shotgun (WGS) entry which is preliminary data.</text>
</comment>
<feature type="domain" description="DUF6870" evidence="1">
    <location>
        <begin position="11"/>
        <end position="79"/>
    </location>
</feature>
<reference evidence="2" key="2">
    <citation type="submission" date="2021-04" db="EMBL/GenBank/DDBJ databases">
        <authorList>
            <person name="Gilroy R."/>
        </authorList>
    </citation>
    <scope>NUCLEOTIDE SEQUENCE</scope>
    <source>
        <strain evidence="2">CHK195-6426</strain>
    </source>
</reference>
<dbReference type="Proteomes" id="UP000824265">
    <property type="component" value="Unassembled WGS sequence"/>
</dbReference>
<proteinExistence type="predicted"/>
<organism evidence="2 3">
    <name type="scientific">Candidatus Acetatifactor stercoripullorum</name>
    <dbReference type="NCBI Taxonomy" id="2838414"/>
    <lineage>
        <taxon>Bacteria</taxon>
        <taxon>Bacillati</taxon>
        <taxon>Bacillota</taxon>
        <taxon>Clostridia</taxon>
        <taxon>Lachnospirales</taxon>
        <taxon>Lachnospiraceae</taxon>
        <taxon>Acetatifactor</taxon>
    </lineage>
</organism>
<evidence type="ECO:0000313" key="3">
    <source>
        <dbReference type="Proteomes" id="UP000824265"/>
    </source>
</evidence>